<dbReference type="OrthoDB" id="207120at2759"/>
<dbReference type="eggNOG" id="ENOG502QQMM">
    <property type="taxonomic scope" value="Eukaryota"/>
</dbReference>
<dbReference type="InterPro" id="IPR057402">
    <property type="entry name" value="AIM3_BBC1_C"/>
</dbReference>
<proteinExistence type="predicted"/>
<feature type="non-terminal residue" evidence="2">
    <location>
        <position position="1"/>
    </location>
</feature>
<dbReference type="HOGENOM" id="CLU_045854_1_0_1"/>
<sequence length="234" mass="26787">WWLKGLLPEFLAARIGSDLIYEVDSNTIEKRGNRTKVYKDYYILFYDLSSITFELEYELEDPRTSVKFTNYFTKGIPIIRKDLLDKYYKTYGSAILNSVSANSGVGTKSIIDHIFKHLDKSALPPIGNKSFGVTVYRSSNNHSISKVDDVRPGDILCIKNGKFLVHKGLGSKTVIVGDEQIFASVIYEYDSKKDKFKVVEVSNGQLKRETYKMSEMKSGQVRVFRVVGRDYVDW</sequence>
<organism evidence="3">
    <name type="scientific">Candida tenuis (strain ATCC 10573 / BCRC 21748 / CBS 615 / JCM 9827 / NBRC 10315 / NRRL Y-1498 / VKM Y-70)</name>
    <name type="common">Yeast</name>
    <name type="synonym">Yamadazyma tenuis</name>
    <dbReference type="NCBI Taxonomy" id="590646"/>
    <lineage>
        <taxon>Eukaryota</taxon>
        <taxon>Fungi</taxon>
        <taxon>Dikarya</taxon>
        <taxon>Ascomycota</taxon>
        <taxon>Saccharomycotina</taxon>
        <taxon>Pichiomycetes</taxon>
        <taxon>Debaryomycetaceae</taxon>
        <taxon>Yamadazyma</taxon>
    </lineage>
</organism>
<evidence type="ECO:0000259" key="1">
    <source>
        <dbReference type="Pfam" id="PF25459"/>
    </source>
</evidence>
<name>G3B8X6_CANTC</name>
<dbReference type="AlphaFoldDB" id="G3B8X6"/>
<protein>
    <recommendedName>
        <fullName evidence="1">BBC1/AIM3 cysteine proteinase-fold domain-containing protein</fullName>
    </recommendedName>
</protein>
<reference evidence="2 3" key="1">
    <citation type="journal article" date="2011" name="Proc. Natl. Acad. Sci. U.S.A.">
        <title>Comparative genomics of xylose-fermenting fungi for enhanced biofuel production.</title>
        <authorList>
            <person name="Wohlbach D.J."/>
            <person name="Kuo A."/>
            <person name="Sato T.K."/>
            <person name="Potts K.M."/>
            <person name="Salamov A.A."/>
            <person name="LaButti K.M."/>
            <person name="Sun H."/>
            <person name="Clum A."/>
            <person name="Pangilinan J.L."/>
            <person name="Lindquist E.A."/>
            <person name="Lucas S."/>
            <person name="Lapidus A."/>
            <person name="Jin M."/>
            <person name="Gunawan C."/>
            <person name="Balan V."/>
            <person name="Dale B.E."/>
            <person name="Jeffries T.W."/>
            <person name="Zinkel R."/>
            <person name="Barry K.W."/>
            <person name="Grigoriev I.V."/>
            <person name="Gasch A.P."/>
        </authorList>
    </citation>
    <scope>NUCLEOTIDE SEQUENCE [LARGE SCALE GENOMIC DNA]</scope>
    <source>
        <strain evidence="3">ATCC 10573 / BCRC 21748 / CBS 615 / JCM 9827 / NBRC 10315 / NRRL Y-1498 / VKM Y-70</strain>
    </source>
</reference>
<gene>
    <name evidence="2" type="ORF">CANTEDRAFT_108592</name>
</gene>
<evidence type="ECO:0000313" key="3">
    <source>
        <dbReference type="Proteomes" id="UP000000707"/>
    </source>
</evidence>
<evidence type="ECO:0000313" key="2">
    <source>
        <dbReference type="EMBL" id="EGV61801.1"/>
    </source>
</evidence>
<accession>G3B8X6</accession>
<dbReference type="KEGG" id="cten:18246045"/>
<dbReference type="GeneID" id="18246045"/>
<feature type="domain" description="BBC1/AIM3 cysteine proteinase-fold" evidence="1">
    <location>
        <begin position="79"/>
        <end position="234"/>
    </location>
</feature>
<dbReference type="EMBL" id="GL996527">
    <property type="protein sequence ID" value="EGV61801.1"/>
    <property type="molecule type" value="Genomic_DNA"/>
</dbReference>
<dbReference type="Pfam" id="PF25459">
    <property type="entry name" value="AIM3_BBC1_C"/>
    <property type="match status" value="1"/>
</dbReference>
<dbReference type="STRING" id="590646.G3B8X6"/>
<dbReference type="Proteomes" id="UP000000707">
    <property type="component" value="Unassembled WGS sequence"/>
</dbReference>
<keyword evidence="3" id="KW-1185">Reference proteome</keyword>